<dbReference type="AlphaFoldDB" id="A0A1G8R6I0"/>
<reference evidence="3" key="1">
    <citation type="submission" date="2016-10" db="EMBL/GenBank/DDBJ databases">
        <authorList>
            <person name="Varghese N."/>
            <person name="Submissions S."/>
        </authorList>
    </citation>
    <scope>NUCLEOTIDE SEQUENCE [LARGE SCALE GENOMIC DNA]</scope>
    <source>
        <strain evidence="3">CGMCC 1.10783</strain>
    </source>
</reference>
<dbReference type="Proteomes" id="UP000182130">
    <property type="component" value="Unassembled WGS sequence"/>
</dbReference>
<organism evidence="2 3">
    <name type="scientific">Arthrobacter cupressi</name>
    <dbReference type="NCBI Taxonomy" id="1045773"/>
    <lineage>
        <taxon>Bacteria</taxon>
        <taxon>Bacillati</taxon>
        <taxon>Actinomycetota</taxon>
        <taxon>Actinomycetes</taxon>
        <taxon>Micrococcales</taxon>
        <taxon>Micrococcaceae</taxon>
        <taxon>Arthrobacter</taxon>
    </lineage>
</organism>
<dbReference type="EMBL" id="FNEI01000007">
    <property type="protein sequence ID" value="SDJ12569.1"/>
    <property type="molecule type" value="Genomic_DNA"/>
</dbReference>
<evidence type="ECO:0000256" key="1">
    <source>
        <dbReference type="SAM" id="MobiDB-lite"/>
    </source>
</evidence>
<dbReference type="STRING" id="1045773.SAMN05216555_107111"/>
<gene>
    <name evidence="2" type="ORF">SAMN05216555_107111</name>
</gene>
<keyword evidence="3" id="KW-1185">Reference proteome</keyword>
<evidence type="ECO:0000313" key="3">
    <source>
        <dbReference type="Proteomes" id="UP000182130"/>
    </source>
</evidence>
<accession>A0A1G8R6I0</accession>
<feature type="region of interest" description="Disordered" evidence="1">
    <location>
        <begin position="174"/>
        <end position="209"/>
    </location>
</feature>
<proteinExistence type="predicted"/>
<sequence>MQRMELSAVAAELYALLPAEFIAARGARAKEAKASGDAELAARIGRLPKPTATAWAINLLARSGAPELEELLGLGAALREAQAGLDPARLRELGQQRSRLLAAAAGKADELATGLGVRLSGAAAGDVTVTLRAALGDSDAAAAIRSGVLVRGLSGDGVDAVDLSGALAVAGSTVPAAPAAPRGKPQKKDDGDKAARESLQAKAEDAERAAGQAEAEFAEAEQALAEATLRRRKLQAALKETRERLSSLEEELATAEQDARRAGRTAEAAERLAAQKRRIAGQARRWLERYSGRDGG</sequence>
<feature type="region of interest" description="Disordered" evidence="1">
    <location>
        <begin position="243"/>
        <end position="269"/>
    </location>
</feature>
<protein>
    <submittedName>
        <fullName evidence="2">Uncharacterized protein</fullName>
    </submittedName>
</protein>
<feature type="compositionally biased region" description="Basic and acidic residues" evidence="1">
    <location>
        <begin position="186"/>
        <end position="196"/>
    </location>
</feature>
<name>A0A1G8R6I0_9MICC</name>
<evidence type="ECO:0000313" key="2">
    <source>
        <dbReference type="EMBL" id="SDJ12569.1"/>
    </source>
</evidence>